<protein>
    <submittedName>
        <fullName evidence="3">Uncharacterized protein</fullName>
    </submittedName>
</protein>
<feature type="compositionally biased region" description="Acidic residues" evidence="1">
    <location>
        <begin position="137"/>
        <end position="146"/>
    </location>
</feature>
<keyword evidence="2" id="KW-0812">Transmembrane</keyword>
<proteinExistence type="predicted"/>
<dbReference type="RefSeq" id="WP_091524966.1">
    <property type="nucleotide sequence ID" value="NZ_FORF01000036.1"/>
</dbReference>
<dbReference type="STRING" id="1121003.SAMN03080618_03470"/>
<sequence length="146" mass="15950">MIGKRYYKNGPLEVTGEFVKARSRSIQLSTLESVDFTRKLFFAALGLCGCMIVFGLAFGDLLYGHEIAALVALGAAGLFLGWNVATLTIYSKLTGQRGWSITGTARAMRDMRSAIETALEDRARRQKRAGKASMVSDEGEETDDSE</sequence>
<evidence type="ECO:0000256" key="1">
    <source>
        <dbReference type="SAM" id="MobiDB-lite"/>
    </source>
</evidence>
<dbReference type="OrthoDB" id="8481611at2"/>
<evidence type="ECO:0000313" key="4">
    <source>
        <dbReference type="Proteomes" id="UP000242763"/>
    </source>
</evidence>
<organism evidence="3 4">
    <name type="scientific">Aquamicrobium aerolatum DSM 21857</name>
    <dbReference type="NCBI Taxonomy" id="1121003"/>
    <lineage>
        <taxon>Bacteria</taxon>
        <taxon>Pseudomonadati</taxon>
        <taxon>Pseudomonadota</taxon>
        <taxon>Alphaproteobacteria</taxon>
        <taxon>Hyphomicrobiales</taxon>
        <taxon>Phyllobacteriaceae</taxon>
        <taxon>Aerobium</taxon>
    </lineage>
</organism>
<evidence type="ECO:0000313" key="3">
    <source>
        <dbReference type="EMBL" id="SFJ62090.1"/>
    </source>
</evidence>
<dbReference type="AlphaFoldDB" id="A0A1I3SUT0"/>
<gene>
    <name evidence="3" type="ORF">SAMN03080618_03470</name>
</gene>
<feature type="transmembrane region" description="Helical" evidence="2">
    <location>
        <begin position="40"/>
        <end position="61"/>
    </location>
</feature>
<keyword evidence="2" id="KW-1133">Transmembrane helix</keyword>
<accession>A0A1I3SUT0</accession>
<name>A0A1I3SUT0_9HYPH</name>
<keyword evidence="4" id="KW-1185">Reference proteome</keyword>
<evidence type="ECO:0000256" key="2">
    <source>
        <dbReference type="SAM" id="Phobius"/>
    </source>
</evidence>
<dbReference type="Proteomes" id="UP000242763">
    <property type="component" value="Unassembled WGS sequence"/>
</dbReference>
<keyword evidence="2" id="KW-0472">Membrane</keyword>
<reference evidence="4" key="1">
    <citation type="submission" date="2016-10" db="EMBL/GenBank/DDBJ databases">
        <authorList>
            <person name="Varghese N."/>
            <person name="Submissions S."/>
        </authorList>
    </citation>
    <scope>NUCLEOTIDE SEQUENCE [LARGE SCALE GENOMIC DNA]</scope>
    <source>
        <strain evidence="4">DSM 21857</strain>
    </source>
</reference>
<feature type="transmembrane region" description="Helical" evidence="2">
    <location>
        <begin position="67"/>
        <end position="90"/>
    </location>
</feature>
<dbReference type="EMBL" id="FORF01000036">
    <property type="protein sequence ID" value="SFJ62090.1"/>
    <property type="molecule type" value="Genomic_DNA"/>
</dbReference>
<feature type="region of interest" description="Disordered" evidence="1">
    <location>
        <begin position="123"/>
        <end position="146"/>
    </location>
</feature>